<protein>
    <submittedName>
        <fullName evidence="1">Uncharacterized protein</fullName>
    </submittedName>
</protein>
<reference evidence="1 2" key="1">
    <citation type="submission" date="2019-01" db="EMBL/GenBank/DDBJ databases">
        <title>Draft genome sequences of three monokaryotic isolates of the white-rot basidiomycete fungus Dichomitus squalens.</title>
        <authorList>
            <consortium name="DOE Joint Genome Institute"/>
            <person name="Lopez S.C."/>
            <person name="Andreopoulos B."/>
            <person name="Pangilinan J."/>
            <person name="Lipzen A."/>
            <person name="Riley R."/>
            <person name="Ahrendt S."/>
            <person name="Ng V."/>
            <person name="Barry K."/>
            <person name="Daum C."/>
            <person name="Grigoriev I.V."/>
            <person name="Hilden K.S."/>
            <person name="Makela M.R."/>
            <person name="de Vries R.P."/>
        </authorList>
    </citation>
    <scope>NUCLEOTIDE SEQUENCE [LARGE SCALE GENOMIC DNA]</scope>
    <source>
        <strain evidence="1 2">CBS 464.89</strain>
    </source>
</reference>
<dbReference type="Proteomes" id="UP000292082">
    <property type="component" value="Unassembled WGS sequence"/>
</dbReference>
<sequence>MAAWWEASECPRLTSQPSPPPVLAWDFETIEDSHADPLPVGRRPLCLIRLSPCPDVDVRRNLPPPFGCPAALYFHVRAQGAFGL</sequence>
<dbReference type="AlphaFoldDB" id="A0A4V2K5K1"/>
<dbReference type="EMBL" id="ML145111">
    <property type="protein sequence ID" value="TBU59681.1"/>
    <property type="molecule type" value="Genomic_DNA"/>
</dbReference>
<keyword evidence="2" id="KW-1185">Reference proteome</keyword>
<organism evidence="1 2">
    <name type="scientific">Dichomitus squalens</name>
    <dbReference type="NCBI Taxonomy" id="114155"/>
    <lineage>
        <taxon>Eukaryota</taxon>
        <taxon>Fungi</taxon>
        <taxon>Dikarya</taxon>
        <taxon>Basidiomycota</taxon>
        <taxon>Agaricomycotina</taxon>
        <taxon>Agaricomycetes</taxon>
        <taxon>Polyporales</taxon>
        <taxon>Polyporaceae</taxon>
        <taxon>Dichomitus</taxon>
    </lineage>
</organism>
<accession>A0A4V2K5K1</accession>
<gene>
    <name evidence="1" type="ORF">BD310DRAFT_924414</name>
</gene>
<proteinExistence type="predicted"/>
<evidence type="ECO:0000313" key="1">
    <source>
        <dbReference type="EMBL" id="TBU59681.1"/>
    </source>
</evidence>
<evidence type="ECO:0000313" key="2">
    <source>
        <dbReference type="Proteomes" id="UP000292082"/>
    </source>
</evidence>
<name>A0A4V2K5K1_9APHY</name>